<keyword evidence="11" id="KW-1185">Reference proteome</keyword>
<gene>
    <name evidence="9" type="primary">dppB-1</name>
    <name evidence="9" type="ORF">PAB0092</name>
</gene>
<dbReference type="RefSeq" id="WP_010867267.1">
    <property type="nucleotide sequence ID" value="NC_000868.1"/>
</dbReference>
<dbReference type="InterPro" id="IPR035906">
    <property type="entry name" value="MetI-like_sf"/>
</dbReference>
<name>Q9V2D1_PYRAB</name>
<evidence type="ECO:0000256" key="4">
    <source>
        <dbReference type="ARBA" id="ARBA00022692"/>
    </source>
</evidence>
<dbReference type="PIR" id="D75202">
    <property type="entry name" value="D75202"/>
</dbReference>
<protein>
    <submittedName>
        <fullName evidence="9">Binding protein-dependent transport system, inner membrane component</fullName>
    </submittedName>
    <submittedName>
        <fullName evidence="10">Dipeptide ABC transporter, dipeptide-binding protein</fullName>
    </submittedName>
</protein>
<dbReference type="PATRIC" id="fig|272844.11.peg.156"/>
<dbReference type="STRING" id="272844.PAB0092"/>
<feature type="transmembrane region" description="Helical" evidence="7">
    <location>
        <begin position="136"/>
        <end position="162"/>
    </location>
</feature>
<dbReference type="EMBL" id="HE613800">
    <property type="protein sequence ID" value="CCE69519.1"/>
    <property type="molecule type" value="Genomic_DNA"/>
</dbReference>
<evidence type="ECO:0000313" key="10">
    <source>
        <dbReference type="EMBL" id="CCE69519.1"/>
    </source>
</evidence>
<keyword evidence="5 7" id="KW-1133">Transmembrane helix</keyword>
<dbReference type="SUPFAM" id="SSF161098">
    <property type="entry name" value="MetI-like"/>
    <property type="match status" value="1"/>
</dbReference>
<evidence type="ECO:0000256" key="3">
    <source>
        <dbReference type="ARBA" id="ARBA00022475"/>
    </source>
</evidence>
<reference evidence="9" key="3">
    <citation type="journal article" date="2001" name="Genome Res.">
        <title>Genome evolution at the genus level: comparison of three complete genomes of hyperthermophilic archaea.</title>
        <authorList>
            <person name="Lecompte O."/>
            <person name="Ripp R."/>
            <person name="Puzos-Barbe V."/>
            <person name="Duprat S."/>
            <person name="Heilig R."/>
            <person name="Dietrich J."/>
            <person name="Thierry J.C."/>
            <person name="Poch O."/>
        </authorList>
    </citation>
    <scope>NUCLEOTIDE SEQUENCE</scope>
    <source>
        <strain evidence="9">Orsay</strain>
    </source>
</reference>
<reference evidence="9 11" key="4">
    <citation type="journal article" date="2003" name="Mol. Microbiol.">
        <title>An integrated analysis of the genome of the hyperthermophilic archaeon Pyrococcus abyssi.</title>
        <authorList>
            <person name="Cohen G."/>
            <person name="Barbe V."/>
            <person name="Flament D."/>
            <person name="Galperin M."/>
            <person name="Heilig R."/>
            <person name="Ripp R."/>
            <person name="Lecompte O."/>
            <person name="Prieur D."/>
            <person name="Poch O."/>
            <person name="Quellerou J."/>
            <person name="Thierry J.C."/>
            <person name="Van der Oost J."/>
            <person name="Weissenbach J."/>
            <person name="Zivanovic Y."/>
            <person name="Forterre P."/>
        </authorList>
    </citation>
    <scope>NUCLEOTIDE SEQUENCE [LARGE SCALE GENOMIC DNA]</scope>
    <source>
        <strain evidence="11">GE5 / Orsay</strain>
        <strain evidence="9">Orsay</strain>
    </source>
</reference>
<reference evidence="10 12" key="5">
    <citation type="journal article" date="2012" name="Curr. Microbiol.">
        <title>Re-annotation of two hyperthermophilic archaea Pyrococcus abyssi GE5 and Pyrococcus furiosus DSM 3638.</title>
        <authorList>
            <person name="Gao J."/>
            <person name="Wang J."/>
        </authorList>
    </citation>
    <scope>GENOME REANNOTATION</scope>
    <source>
        <strain evidence="10">GE5</strain>
        <strain evidence="12">GE5 / Orsay</strain>
    </source>
</reference>
<dbReference type="Pfam" id="PF00528">
    <property type="entry name" value="BPD_transp_1"/>
    <property type="match status" value="1"/>
</dbReference>
<evidence type="ECO:0000256" key="7">
    <source>
        <dbReference type="RuleBase" id="RU363032"/>
    </source>
</evidence>
<dbReference type="PROSITE" id="PS50928">
    <property type="entry name" value="ABC_TM1"/>
    <property type="match status" value="1"/>
</dbReference>
<keyword evidence="4 7" id="KW-0812">Transmembrane</keyword>
<evidence type="ECO:0000256" key="5">
    <source>
        <dbReference type="ARBA" id="ARBA00022989"/>
    </source>
</evidence>
<evidence type="ECO:0000313" key="11">
    <source>
        <dbReference type="Proteomes" id="UP000000810"/>
    </source>
</evidence>
<dbReference type="PANTHER" id="PTHR43163:SF6">
    <property type="entry name" value="DIPEPTIDE TRANSPORT SYSTEM PERMEASE PROTEIN DPPB-RELATED"/>
    <property type="match status" value="1"/>
</dbReference>
<comment type="similarity">
    <text evidence="7">Belongs to the binding-protein-dependent transport system permease family.</text>
</comment>
<feature type="transmembrane region" description="Helical" evidence="7">
    <location>
        <begin position="12"/>
        <end position="31"/>
    </location>
</feature>
<dbReference type="HOGENOM" id="CLU_036879_0_1_2"/>
<dbReference type="eggNOG" id="arCOG00751">
    <property type="taxonomic scope" value="Archaea"/>
</dbReference>
<reference evidence="9" key="1">
    <citation type="submission" date="1999-07" db="EMBL/GenBank/DDBJ databases">
        <authorList>
            <person name="Genoscope"/>
        </authorList>
    </citation>
    <scope>NUCLEOTIDE SEQUENCE</scope>
    <source>
        <strain evidence="9">Orsay</strain>
    </source>
</reference>
<evidence type="ECO:0000313" key="12">
    <source>
        <dbReference type="Proteomes" id="UP000009139"/>
    </source>
</evidence>
<dbReference type="InterPro" id="IPR000515">
    <property type="entry name" value="MetI-like"/>
</dbReference>
<evidence type="ECO:0000259" key="8">
    <source>
        <dbReference type="PROSITE" id="PS50928"/>
    </source>
</evidence>
<dbReference type="Gene3D" id="1.10.3720.10">
    <property type="entry name" value="MetI-like"/>
    <property type="match status" value="1"/>
</dbReference>
<feature type="transmembrane region" description="Helical" evidence="7">
    <location>
        <begin position="174"/>
        <end position="193"/>
    </location>
</feature>
<reference evidence="9" key="2">
    <citation type="journal article" date="2000" name="J. Mol. Biol.">
        <title>Archaeal homologs of eukaryotic methylation guide small nucleolar RNAs: lessons from the Pyrococcus genomes.</title>
        <authorList>
            <person name="Gaspin C."/>
            <person name="Cavaille J."/>
            <person name="Erauso G."/>
        </authorList>
    </citation>
    <scope>NUCLEOTIDE SEQUENCE</scope>
    <source>
        <strain evidence="9">Orsay</strain>
    </source>
</reference>
<evidence type="ECO:0000256" key="2">
    <source>
        <dbReference type="ARBA" id="ARBA00022448"/>
    </source>
</evidence>
<feature type="transmembrane region" description="Helical" evidence="7">
    <location>
        <begin position="232"/>
        <end position="254"/>
    </location>
</feature>
<dbReference type="AlphaFoldDB" id="Q9V2D1"/>
<accession>Q9V2D1</accession>
<evidence type="ECO:0000256" key="1">
    <source>
        <dbReference type="ARBA" id="ARBA00004651"/>
    </source>
</evidence>
<dbReference type="EMBL" id="AJ248283">
    <property type="protein sequence ID" value="CAB49067.1"/>
    <property type="molecule type" value="Genomic_DNA"/>
</dbReference>
<dbReference type="GO" id="GO:0055085">
    <property type="term" value="P:transmembrane transport"/>
    <property type="evidence" value="ECO:0007669"/>
    <property type="project" value="InterPro"/>
</dbReference>
<dbReference type="PANTHER" id="PTHR43163">
    <property type="entry name" value="DIPEPTIDE TRANSPORT SYSTEM PERMEASE PROTEIN DPPB-RELATED"/>
    <property type="match status" value="1"/>
</dbReference>
<organism evidence="9 11">
    <name type="scientific">Pyrococcus abyssi (strain GE5 / Orsay)</name>
    <dbReference type="NCBI Taxonomy" id="272844"/>
    <lineage>
        <taxon>Archaea</taxon>
        <taxon>Methanobacteriati</taxon>
        <taxon>Methanobacteriota</taxon>
        <taxon>Thermococci</taxon>
        <taxon>Thermococcales</taxon>
        <taxon>Thermococcaceae</taxon>
        <taxon>Pyrococcus</taxon>
    </lineage>
</organism>
<dbReference type="Proteomes" id="UP000000810">
    <property type="component" value="Chromosome"/>
</dbReference>
<dbReference type="KEGG" id="pab:PAB0092"/>
<comment type="subcellular location">
    <subcellularLocation>
        <location evidence="1 7">Cell membrane</location>
        <topology evidence="1 7">Multi-pass membrane protein</topology>
    </subcellularLocation>
</comment>
<dbReference type="Pfam" id="PF19300">
    <property type="entry name" value="BPD_transp_1_N"/>
    <property type="match status" value="1"/>
</dbReference>
<proteinExistence type="inferred from homology"/>
<feature type="transmembrane region" description="Helical" evidence="7">
    <location>
        <begin position="104"/>
        <end position="124"/>
    </location>
</feature>
<evidence type="ECO:0000313" key="9">
    <source>
        <dbReference type="EMBL" id="CAB49067.1"/>
    </source>
</evidence>
<keyword evidence="6 7" id="KW-0472">Membrane</keyword>
<keyword evidence="3" id="KW-1003">Cell membrane</keyword>
<feature type="domain" description="ABC transmembrane type-1" evidence="8">
    <location>
        <begin position="96"/>
        <end position="293"/>
    </location>
</feature>
<dbReference type="Proteomes" id="UP000009139">
    <property type="component" value="Chromosome"/>
</dbReference>
<evidence type="ECO:0000256" key="6">
    <source>
        <dbReference type="ARBA" id="ARBA00023136"/>
    </source>
</evidence>
<sequence>MKKEWIIKKILSLLIPIFIVSVFSFSILHLIPGDPARYLLGEFATEEQLAKFRHQLGLDRPLYIQYIDWMSKVLRGDFGTSLVQGVPVSELIAGRLSYTLKLTVTAWIIAWVFGLVFGMLAAVYKHTLFDYIVMTLAVFFMSMPYFWLGILLILIFGVKLGILPISGPGDWRHLILPSLTLGLPQVAVIARLTRANMLDVLEKDYIMTARAKGLPERMVVYKHALRNALIPLVTYMFLQIPWLFGGAVVTETVFGWPGMGNLLVMAIFQRDYPVVQAIVLIIGVLTVIANFLADITYTIIDPRVRIMGGE</sequence>
<dbReference type="OrthoDB" id="44105at2157"/>
<dbReference type="InterPro" id="IPR045621">
    <property type="entry name" value="BPD_transp_1_N"/>
</dbReference>
<feature type="transmembrane region" description="Helical" evidence="7">
    <location>
        <begin position="274"/>
        <end position="300"/>
    </location>
</feature>
<keyword evidence="2 7" id="KW-0813">Transport</keyword>
<dbReference type="CDD" id="cd06261">
    <property type="entry name" value="TM_PBP2"/>
    <property type="match status" value="1"/>
</dbReference>
<dbReference type="GO" id="GO:0005886">
    <property type="term" value="C:plasma membrane"/>
    <property type="evidence" value="ECO:0007669"/>
    <property type="project" value="UniProtKB-SubCell"/>
</dbReference>